<reference evidence="1" key="1">
    <citation type="submission" date="2021-06" db="EMBL/GenBank/DDBJ databases">
        <authorList>
            <person name="Kallberg Y."/>
            <person name="Tangrot J."/>
            <person name="Rosling A."/>
        </authorList>
    </citation>
    <scope>NUCLEOTIDE SEQUENCE</scope>
    <source>
        <strain evidence="1">MA461A</strain>
    </source>
</reference>
<accession>A0ACA9QV87</accession>
<name>A0ACA9QV87_9GLOM</name>
<gene>
    <name evidence="1" type="ORF">RPERSI_LOCUS15769</name>
</gene>
<comment type="caution">
    <text evidence="1">The sequence shown here is derived from an EMBL/GenBank/DDBJ whole genome shotgun (WGS) entry which is preliminary data.</text>
</comment>
<keyword evidence="2" id="KW-1185">Reference proteome</keyword>
<proteinExistence type="predicted"/>
<dbReference type="Proteomes" id="UP000789920">
    <property type="component" value="Unassembled WGS sequence"/>
</dbReference>
<dbReference type="EMBL" id="CAJVQC010038260">
    <property type="protein sequence ID" value="CAG8765728.1"/>
    <property type="molecule type" value="Genomic_DNA"/>
</dbReference>
<organism evidence="1 2">
    <name type="scientific">Racocetra persica</name>
    <dbReference type="NCBI Taxonomy" id="160502"/>
    <lineage>
        <taxon>Eukaryota</taxon>
        <taxon>Fungi</taxon>
        <taxon>Fungi incertae sedis</taxon>
        <taxon>Mucoromycota</taxon>
        <taxon>Glomeromycotina</taxon>
        <taxon>Glomeromycetes</taxon>
        <taxon>Diversisporales</taxon>
        <taxon>Gigasporaceae</taxon>
        <taxon>Racocetra</taxon>
    </lineage>
</organism>
<protein>
    <submittedName>
        <fullName evidence="1">33278_t:CDS:1</fullName>
    </submittedName>
</protein>
<evidence type="ECO:0000313" key="2">
    <source>
        <dbReference type="Proteomes" id="UP000789920"/>
    </source>
</evidence>
<sequence>HSNSEKINFVDAYNELKQYYLGSKIKQKLTENDKSITKVYFDLMKEIHNKLISTIGKYISETPKEELDEDNPLYSGIIDLENIKSQKPCLFQKISNLNEWKQLNEIGLPKQKIPFNQQNIKAWLKKNENKVERNGKQL</sequence>
<feature type="non-terminal residue" evidence="1">
    <location>
        <position position="138"/>
    </location>
</feature>
<feature type="non-terminal residue" evidence="1">
    <location>
        <position position="1"/>
    </location>
</feature>
<evidence type="ECO:0000313" key="1">
    <source>
        <dbReference type="EMBL" id="CAG8765728.1"/>
    </source>
</evidence>